<keyword evidence="1" id="KW-0812">Transmembrane</keyword>
<gene>
    <name evidence="2" type="ORF">BEMITA_LOCUS1103</name>
</gene>
<dbReference type="KEGG" id="btab:109031670"/>
<keyword evidence="1" id="KW-0472">Membrane</keyword>
<accession>A0A9P0A036</accession>
<dbReference type="AlphaFoldDB" id="A0A9P0A036"/>
<evidence type="ECO:0000313" key="2">
    <source>
        <dbReference type="EMBL" id="CAH0381450.1"/>
    </source>
</evidence>
<keyword evidence="1" id="KW-1133">Transmembrane helix</keyword>
<feature type="transmembrane region" description="Helical" evidence="1">
    <location>
        <begin position="137"/>
        <end position="153"/>
    </location>
</feature>
<name>A0A9P0A036_BEMTA</name>
<keyword evidence="3" id="KW-1185">Reference proteome</keyword>
<evidence type="ECO:0000256" key="1">
    <source>
        <dbReference type="SAM" id="Phobius"/>
    </source>
</evidence>
<feature type="transmembrane region" description="Helical" evidence="1">
    <location>
        <begin position="159"/>
        <end position="179"/>
    </location>
</feature>
<dbReference type="Proteomes" id="UP001152759">
    <property type="component" value="Chromosome 1"/>
</dbReference>
<sequence length="232" mass="26610">MKVNTYTFVGSWLSTMIKAELFSILDGVGKHMEKATSESWLLSDNLRVGDNDLRKSAHFRRRLGVLGQERSNLLSASFTSDAFIDIDHYMKNMLRKSMESLVNWDEKVGWTDWKTESDKNSKGQRGHFQEQKIKKELIFFVLLIILKTLGVLVTKIKMAIGIMFLKLLIGKLILLFIHLKGSKHHHGPLIKAYQSTTNEFHSYLGPKYKSDSFDADGPIFPSPPNFHVHSRK</sequence>
<dbReference type="EMBL" id="OU963862">
    <property type="protein sequence ID" value="CAH0381450.1"/>
    <property type="molecule type" value="Genomic_DNA"/>
</dbReference>
<proteinExistence type="predicted"/>
<reference evidence="2" key="1">
    <citation type="submission" date="2021-12" db="EMBL/GenBank/DDBJ databases">
        <authorList>
            <person name="King R."/>
        </authorList>
    </citation>
    <scope>NUCLEOTIDE SEQUENCE</scope>
</reference>
<organism evidence="2 3">
    <name type="scientific">Bemisia tabaci</name>
    <name type="common">Sweetpotato whitefly</name>
    <name type="synonym">Aleurodes tabaci</name>
    <dbReference type="NCBI Taxonomy" id="7038"/>
    <lineage>
        <taxon>Eukaryota</taxon>
        <taxon>Metazoa</taxon>
        <taxon>Ecdysozoa</taxon>
        <taxon>Arthropoda</taxon>
        <taxon>Hexapoda</taxon>
        <taxon>Insecta</taxon>
        <taxon>Pterygota</taxon>
        <taxon>Neoptera</taxon>
        <taxon>Paraneoptera</taxon>
        <taxon>Hemiptera</taxon>
        <taxon>Sternorrhyncha</taxon>
        <taxon>Aleyrodoidea</taxon>
        <taxon>Aleyrodidae</taxon>
        <taxon>Aleyrodinae</taxon>
        <taxon>Bemisia</taxon>
    </lineage>
</organism>
<evidence type="ECO:0000313" key="3">
    <source>
        <dbReference type="Proteomes" id="UP001152759"/>
    </source>
</evidence>
<protein>
    <submittedName>
        <fullName evidence="2">Uncharacterized protein</fullName>
    </submittedName>
</protein>